<gene>
    <name evidence="4" type="ORF">J421_4540</name>
</gene>
<dbReference type="EMBL" id="CP007128">
    <property type="protein sequence ID" value="AHG92077.1"/>
    <property type="molecule type" value="Genomic_DNA"/>
</dbReference>
<keyword evidence="2" id="KW-1133">Transmembrane helix</keyword>
<dbReference type="Proteomes" id="UP000019151">
    <property type="component" value="Chromosome"/>
</dbReference>
<evidence type="ECO:0000256" key="2">
    <source>
        <dbReference type="SAM" id="Phobius"/>
    </source>
</evidence>
<organism evidence="4 5">
    <name type="scientific">Gemmatirosa kalamazoonensis</name>
    <dbReference type="NCBI Taxonomy" id="861299"/>
    <lineage>
        <taxon>Bacteria</taxon>
        <taxon>Pseudomonadati</taxon>
        <taxon>Gemmatimonadota</taxon>
        <taxon>Gemmatimonadia</taxon>
        <taxon>Gemmatimonadales</taxon>
        <taxon>Gemmatimonadaceae</taxon>
        <taxon>Gemmatirosa</taxon>
    </lineage>
</organism>
<dbReference type="Gene3D" id="2.60.40.10">
    <property type="entry name" value="Immunoglobulins"/>
    <property type="match status" value="1"/>
</dbReference>
<dbReference type="AlphaFoldDB" id="W0RNK2"/>
<dbReference type="InParanoid" id="W0RNK2"/>
<dbReference type="InterPro" id="IPR014756">
    <property type="entry name" value="Ig_E-set"/>
</dbReference>
<dbReference type="PANTHER" id="PTHR10343:SF84">
    <property type="entry name" value="5'-AMP-ACTIVATED PROTEIN KINASE SUBUNIT BETA-1"/>
    <property type="match status" value="1"/>
</dbReference>
<evidence type="ECO:0000259" key="3">
    <source>
        <dbReference type="Pfam" id="PF16561"/>
    </source>
</evidence>
<dbReference type="HOGENOM" id="CLU_1254439_0_0_0"/>
<dbReference type="SUPFAM" id="SSF81296">
    <property type="entry name" value="E set domains"/>
    <property type="match status" value="1"/>
</dbReference>
<proteinExistence type="inferred from homology"/>
<reference evidence="4 5" key="1">
    <citation type="journal article" date="2014" name="Genome Announc.">
        <title>Genome Sequence and Methylome of Soil Bacterium Gemmatirosa kalamazoonensis KBS708T, a Member of the Rarely Cultivated Gemmatimonadetes Phylum.</title>
        <authorList>
            <person name="Debruyn J.M."/>
            <person name="Radosevich M."/>
            <person name="Wommack K.E."/>
            <person name="Polson S.W."/>
            <person name="Hauser L.J."/>
            <person name="Fawaz M.N."/>
            <person name="Korlach J."/>
            <person name="Tsai Y.C."/>
        </authorList>
    </citation>
    <scope>NUCLEOTIDE SEQUENCE [LARGE SCALE GENOMIC DNA]</scope>
    <source>
        <strain evidence="4 5">KBS708</strain>
    </source>
</reference>
<evidence type="ECO:0000313" key="5">
    <source>
        <dbReference type="Proteomes" id="UP000019151"/>
    </source>
</evidence>
<sequence length="220" mass="23627">MLEDEGVDATIERMAIALRRPEDLGPGIDRGVMAAIRAAPLMVAAAPRVSRAPSKWAWLVRPRPVRFSVSPLGALAAAGIAIVAALFGLRREQPSVRVAEDLRHTGEFPRATGEFPAISKGKPAPDTVFVTKFYIVAPGAKQVALVGDFNDWDQAKTKLTPVKNGNGLWSIDVQLPPGVYSYAFLIDGEWKADPRAPRVAGDDFGRPSSIVTVAREGMST</sequence>
<keyword evidence="5" id="KW-1185">Reference proteome</keyword>
<evidence type="ECO:0000256" key="1">
    <source>
        <dbReference type="ARBA" id="ARBA00010926"/>
    </source>
</evidence>
<feature type="transmembrane region" description="Helical" evidence="2">
    <location>
        <begin position="69"/>
        <end position="89"/>
    </location>
</feature>
<protein>
    <submittedName>
        <fullName evidence="4">Glycoside hydrolase family 13 domain protein</fullName>
    </submittedName>
</protein>
<keyword evidence="2" id="KW-0812">Transmembrane</keyword>
<accession>W0RNK2</accession>
<dbReference type="PANTHER" id="PTHR10343">
    <property type="entry name" value="5'-AMP-ACTIVATED PROTEIN KINASE , BETA SUBUNIT"/>
    <property type="match status" value="1"/>
</dbReference>
<dbReference type="STRING" id="861299.J421_4540"/>
<dbReference type="Pfam" id="PF16561">
    <property type="entry name" value="AMPK1_CBM"/>
    <property type="match status" value="1"/>
</dbReference>
<feature type="domain" description="AMP-activated protein kinase glycogen-binding" evidence="3">
    <location>
        <begin position="139"/>
        <end position="215"/>
    </location>
</feature>
<dbReference type="InterPro" id="IPR013783">
    <property type="entry name" value="Ig-like_fold"/>
</dbReference>
<dbReference type="GO" id="GO:0016787">
    <property type="term" value="F:hydrolase activity"/>
    <property type="evidence" value="ECO:0007669"/>
    <property type="project" value="UniProtKB-KW"/>
</dbReference>
<dbReference type="OrthoDB" id="9811945at2"/>
<keyword evidence="4" id="KW-0378">Hydrolase</keyword>
<dbReference type="CDD" id="cd07184">
    <property type="entry name" value="E_set_Isoamylase_like_N"/>
    <property type="match status" value="1"/>
</dbReference>
<dbReference type="InterPro" id="IPR032640">
    <property type="entry name" value="AMPK1_CBM"/>
</dbReference>
<dbReference type="InterPro" id="IPR050827">
    <property type="entry name" value="CRP1_MDG1_kinase"/>
</dbReference>
<dbReference type="KEGG" id="gba:J421_4540"/>
<name>W0RNK2_9BACT</name>
<dbReference type="RefSeq" id="WP_025413504.1">
    <property type="nucleotide sequence ID" value="NZ_CP007128.1"/>
</dbReference>
<evidence type="ECO:0000313" key="4">
    <source>
        <dbReference type="EMBL" id="AHG92077.1"/>
    </source>
</evidence>
<keyword evidence="2" id="KW-0472">Membrane</keyword>
<comment type="similarity">
    <text evidence="1">Belongs to the 5'-AMP-activated protein kinase beta subunit family.</text>
</comment>
<dbReference type="eggNOG" id="COG0296">
    <property type="taxonomic scope" value="Bacteria"/>
</dbReference>